<reference evidence="2" key="1">
    <citation type="submission" date="2015-10" db="EMBL/GenBank/DDBJ databases">
        <authorList>
            <person name="Regsiter A."/>
            <person name="william w."/>
        </authorList>
    </citation>
    <scope>NUCLEOTIDE SEQUENCE</scope>
    <source>
        <strain evidence="2">Montdore</strain>
    </source>
</reference>
<feature type="compositionally biased region" description="Pro residues" evidence="1">
    <location>
        <begin position="1"/>
        <end position="14"/>
    </location>
</feature>
<name>A0A292PKM1_9PEZI</name>
<evidence type="ECO:0000313" key="3">
    <source>
        <dbReference type="Proteomes" id="UP001412239"/>
    </source>
</evidence>
<gene>
    <name evidence="2" type="ORF">GSTUAT00008878001</name>
</gene>
<evidence type="ECO:0000313" key="2">
    <source>
        <dbReference type="EMBL" id="CUS07050.1"/>
    </source>
</evidence>
<keyword evidence="3" id="KW-1185">Reference proteome</keyword>
<dbReference type="EMBL" id="LN891258">
    <property type="protein sequence ID" value="CUS07050.1"/>
    <property type="molecule type" value="Genomic_DNA"/>
</dbReference>
<protein>
    <submittedName>
        <fullName evidence="2">Uncharacterized protein</fullName>
    </submittedName>
</protein>
<feature type="region of interest" description="Disordered" evidence="1">
    <location>
        <begin position="1"/>
        <end position="23"/>
    </location>
</feature>
<proteinExistence type="predicted"/>
<sequence length="331" mass="35413">MAPPHAEPSPPPSPGHEKAAPAYARSTGTIAHLRRYQLTQDVGTLMENYAPNTLTATVTTGANITASVVPTKILSKADSIADSLLAQVDQTFPSLPSMPLSHLTNPPKHLLEKTIINPISAVNTATKVYIDSTCNAIAESRKKFQGNMSRIYKERVSPLLANLTDPYLETINIRISESLDSAAPEWYSEAPTESPDATAEPKPEFEKTFELFQTAVSHAHQHGFVPFRGQAAHTKEDVADGGSQLKAELRVSPSRIRGSAEHLMKVYREEASYEKENGVAAGMRVGLKVGERVTGDIVGAGIMVVAKGVGATEATQSSTSGLLAYLPDKAG</sequence>
<organism evidence="2 3">
    <name type="scientific">Tuber aestivum</name>
    <name type="common">summer truffle</name>
    <dbReference type="NCBI Taxonomy" id="59557"/>
    <lineage>
        <taxon>Eukaryota</taxon>
        <taxon>Fungi</taxon>
        <taxon>Dikarya</taxon>
        <taxon>Ascomycota</taxon>
        <taxon>Pezizomycotina</taxon>
        <taxon>Pezizomycetes</taxon>
        <taxon>Pezizales</taxon>
        <taxon>Tuberaceae</taxon>
        <taxon>Tuber</taxon>
    </lineage>
</organism>
<accession>A0A292PKM1</accession>
<evidence type="ECO:0000256" key="1">
    <source>
        <dbReference type="SAM" id="MobiDB-lite"/>
    </source>
</evidence>
<dbReference type="Pfam" id="PF17316">
    <property type="entry name" value="Perilipin_2"/>
    <property type="match status" value="1"/>
</dbReference>
<dbReference type="Proteomes" id="UP001412239">
    <property type="component" value="Unassembled WGS sequence"/>
</dbReference>
<dbReference type="AlphaFoldDB" id="A0A292PKM1"/>